<feature type="domain" description="PNPLA" evidence="3">
    <location>
        <begin position="8"/>
        <end position="192"/>
    </location>
</feature>
<keyword evidence="2" id="KW-0442">Lipid degradation</keyword>
<dbReference type="NCBIfam" id="NF041079">
    <property type="entry name" value="CBASS_lipase"/>
    <property type="match status" value="1"/>
</dbReference>
<dbReference type="Pfam" id="PF01734">
    <property type="entry name" value="Patatin"/>
    <property type="match status" value="1"/>
</dbReference>
<gene>
    <name evidence="4" type="ORF">ENI35_06580</name>
</gene>
<protein>
    <submittedName>
        <fullName evidence="4">Patatin</fullName>
    </submittedName>
</protein>
<dbReference type="AlphaFoldDB" id="A0A7C2A4X7"/>
<dbReference type="InterPro" id="IPR002641">
    <property type="entry name" value="PNPLA_dom"/>
</dbReference>
<dbReference type="GO" id="GO:0016042">
    <property type="term" value="P:lipid catabolic process"/>
    <property type="evidence" value="ECO:0007669"/>
    <property type="project" value="UniProtKB-UniRule"/>
</dbReference>
<feature type="active site" description="Nucleophile" evidence="2">
    <location>
        <position position="46"/>
    </location>
</feature>
<accession>A0A7C2A4X7</accession>
<keyword evidence="1 2" id="KW-0443">Lipid metabolism</keyword>
<dbReference type="PANTHER" id="PTHR24138:SF10">
    <property type="entry name" value="PHOSPHOLIPASE A2"/>
    <property type="match status" value="1"/>
</dbReference>
<feature type="short sequence motif" description="GXGXXG" evidence="2">
    <location>
        <begin position="12"/>
        <end position="17"/>
    </location>
</feature>
<evidence type="ECO:0000313" key="4">
    <source>
        <dbReference type="EMBL" id="HEC68454.1"/>
    </source>
</evidence>
<dbReference type="InterPro" id="IPR047156">
    <property type="entry name" value="Teg/CotR/CapV-like"/>
</dbReference>
<feature type="short sequence motif" description="GXSXG" evidence="2">
    <location>
        <begin position="44"/>
        <end position="48"/>
    </location>
</feature>
<evidence type="ECO:0000256" key="2">
    <source>
        <dbReference type="PROSITE-ProRule" id="PRU01161"/>
    </source>
</evidence>
<name>A0A7C2A4X7_DESA2</name>
<dbReference type="PANTHER" id="PTHR24138">
    <property type="entry name" value="INTRACELLLAR PHOSPHOLIPASE A FAMILY"/>
    <property type="match status" value="1"/>
</dbReference>
<keyword evidence="2" id="KW-0378">Hydrolase</keyword>
<dbReference type="InterPro" id="IPR016035">
    <property type="entry name" value="Acyl_Trfase/lysoPLipase"/>
</dbReference>
<dbReference type="SUPFAM" id="SSF52151">
    <property type="entry name" value="FabD/lysophospholipase-like"/>
    <property type="match status" value="1"/>
</dbReference>
<dbReference type="EMBL" id="DRIH01000235">
    <property type="protein sequence ID" value="HEC68454.1"/>
    <property type="molecule type" value="Genomic_DNA"/>
</dbReference>
<evidence type="ECO:0000256" key="1">
    <source>
        <dbReference type="ARBA" id="ARBA00023098"/>
    </source>
</evidence>
<dbReference type="Proteomes" id="UP000885738">
    <property type="component" value="Unassembled WGS sequence"/>
</dbReference>
<dbReference type="PROSITE" id="PS51635">
    <property type="entry name" value="PNPLA"/>
    <property type="match status" value="1"/>
</dbReference>
<dbReference type="Gene3D" id="3.40.1090.10">
    <property type="entry name" value="Cytosolic phospholipase A2 catalytic domain"/>
    <property type="match status" value="1"/>
</dbReference>
<sequence>MSEIFQILSLDGGGIKGLFSAAILAHLEEDLEINIIDHFDLIVGTSTGGIIALGLGAGMRPIEIVEFYVKKGPKIFTSGLLNRIKHSVRHFFKTKYDNTSLKNALKECFGNKLLADSKRPLVIPTYNIGEDDIYLFKTPHNERLRRDWKIPMWKVALATTAAPTYFPTFTGVDNIRLVDGGVWANNPMMVGIVEAISMFKVPLNAIRVLSLGTTNEIKGRPKALDHGGILQWKNEAINVILRGQSIAAFTQAQHLLGKDNVVRIDPKVPDRLFRLDKLSTKELLAKAAHESRKFSPDFKKFISHFSPEFKPLYPKNKGGLNEL</sequence>
<feature type="active site" description="Proton acceptor" evidence="2">
    <location>
        <position position="179"/>
    </location>
</feature>
<proteinExistence type="predicted"/>
<comment type="caution">
    <text evidence="4">The sequence shown here is derived from an EMBL/GenBank/DDBJ whole genome shotgun (WGS) entry which is preliminary data.</text>
</comment>
<feature type="short sequence motif" description="DGA/G" evidence="2">
    <location>
        <begin position="179"/>
        <end position="181"/>
    </location>
</feature>
<reference evidence="4" key="1">
    <citation type="journal article" date="2020" name="mSystems">
        <title>Genome- and Community-Level Interaction Insights into Carbon Utilization and Element Cycling Functions of Hydrothermarchaeota in Hydrothermal Sediment.</title>
        <authorList>
            <person name="Zhou Z."/>
            <person name="Liu Y."/>
            <person name="Xu W."/>
            <person name="Pan J."/>
            <person name="Luo Z.H."/>
            <person name="Li M."/>
        </authorList>
    </citation>
    <scope>NUCLEOTIDE SEQUENCE [LARGE SCALE GENOMIC DNA]</scope>
    <source>
        <strain evidence="4">HyVt-389</strain>
    </source>
</reference>
<dbReference type="GO" id="GO:0016787">
    <property type="term" value="F:hydrolase activity"/>
    <property type="evidence" value="ECO:0007669"/>
    <property type="project" value="UniProtKB-UniRule"/>
</dbReference>
<dbReference type="CDD" id="cd07199">
    <property type="entry name" value="Pat17_PNPLA8_PNPLA9_like"/>
    <property type="match status" value="1"/>
</dbReference>
<organism evidence="4">
    <name type="scientific">Desulfofervidus auxilii</name>
    <dbReference type="NCBI Taxonomy" id="1621989"/>
    <lineage>
        <taxon>Bacteria</taxon>
        <taxon>Pseudomonadati</taxon>
        <taxon>Thermodesulfobacteriota</taxon>
        <taxon>Candidatus Desulfofervidia</taxon>
        <taxon>Candidatus Desulfofervidales</taxon>
        <taxon>Candidatus Desulfofervidaceae</taxon>
        <taxon>Candidatus Desulfofervidus</taxon>
    </lineage>
</organism>
<evidence type="ECO:0000259" key="3">
    <source>
        <dbReference type="PROSITE" id="PS51635"/>
    </source>
</evidence>